<evidence type="ECO:0000256" key="7">
    <source>
        <dbReference type="ARBA" id="ARBA00023136"/>
    </source>
</evidence>
<keyword evidence="4 10" id="KW-1134">Transmembrane beta strand</keyword>
<gene>
    <name evidence="15" type="ORF">E4L96_14240</name>
</gene>
<evidence type="ECO:0000256" key="2">
    <source>
        <dbReference type="ARBA" id="ARBA00009810"/>
    </source>
</evidence>
<comment type="similarity">
    <text evidence="2 10 11">Belongs to the TonB-dependent receptor family.</text>
</comment>
<evidence type="ECO:0000256" key="12">
    <source>
        <dbReference type="SAM" id="SignalP"/>
    </source>
</evidence>
<accession>A0A4Y9S7K0</accession>
<dbReference type="AlphaFoldDB" id="A0A4Y9S7K0"/>
<keyword evidence="9 10" id="KW-0998">Cell outer membrane</keyword>
<dbReference type="InterPro" id="IPR036942">
    <property type="entry name" value="Beta-barrel_TonB_sf"/>
</dbReference>
<dbReference type="PANTHER" id="PTHR30069:SF42">
    <property type="entry name" value="FERRIC AEROBACTIN RECEPTOR"/>
    <property type="match status" value="1"/>
</dbReference>
<keyword evidence="3 10" id="KW-0813">Transport</keyword>
<evidence type="ECO:0000259" key="13">
    <source>
        <dbReference type="Pfam" id="PF00593"/>
    </source>
</evidence>
<reference evidence="15 16" key="1">
    <citation type="submission" date="2019-03" db="EMBL/GenBank/DDBJ databases">
        <title>Draft Genome Sequence of Massilia arenosa sp. nov., a Novel Massilia Species Isolated from a Sandy-loam Maize Soil.</title>
        <authorList>
            <person name="Raths R."/>
            <person name="Peta V."/>
            <person name="Bucking H."/>
        </authorList>
    </citation>
    <scope>NUCLEOTIDE SEQUENCE [LARGE SCALE GENOMIC DNA]</scope>
    <source>
        <strain evidence="15 16">MC02</strain>
    </source>
</reference>
<comment type="subcellular location">
    <subcellularLocation>
        <location evidence="1 10">Cell outer membrane</location>
        <topology evidence="1 10">Multi-pass membrane protein</topology>
    </subcellularLocation>
</comment>
<dbReference type="Pfam" id="PF07715">
    <property type="entry name" value="Plug"/>
    <property type="match status" value="1"/>
</dbReference>
<dbReference type="Proteomes" id="UP000298438">
    <property type="component" value="Unassembled WGS sequence"/>
</dbReference>
<evidence type="ECO:0000256" key="6">
    <source>
        <dbReference type="ARBA" id="ARBA00023077"/>
    </source>
</evidence>
<dbReference type="InterPro" id="IPR037066">
    <property type="entry name" value="Plug_dom_sf"/>
</dbReference>
<evidence type="ECO:0000256" key="1">
    <source>
        <dbReference type="ARBA" id="ARBA00004571"/>
    </source>
</evidence>
<name>A0A4Y9S7K0_9BURK</name>
<comment type="caution">
    <text evidence="15">The sequence shown here is derived from an EMBL/GenBank/DDBJ whole genome shotgun (WGS) entry which is preliminary data.</text>
</comment>
<evidence type="ECO:0000313" key="16">
    <source>
        <dbReference type="Proteomes" id="UP000298438"/>
    </source>
</evidence>
<keyword evidence="5 10" id="KW-0812">Transmembrane</keyword>
<dbReference type="GO" id="GO:0015344">
    <property type="term" value="F:siderophore uptake transmembrane transporter activity"/>
    <property type="evidence" value="ECO:0007669"/>
    <property type="project" value="TreeGrafter"/>
</dbReference>
<evidence type="ECO:0000256" key="10">
    <source>
        <dbReference type="PROSITE-ProRule" id="PRU01360"/>
    </source>
</evidence>
<dbReference type="EMBL" id="SPVF01000180">
    <property type="protein sequence ID" value="TFW17594.1"/>
    <property type="molecule type" value="Genomic_DNA"/>
</dbReference>
<dbReference type="GO" id="GO:0009279">
    <property type="term" value="C:cell outer membrane"/>
    <property type="evidence" value="ECO:0007669"/>
    <property type="project" value="UniProtKB-SubCell"/>
</dbReference>
<dbReference type="InterPro" id="IPR000531">
    <property type="entry name" value="Beta-barrel_TonB"/>
</dbReference>
<dbReference type="SUPFAM" id="SSF56935">
    <property type="entry name" value="Porins"/>
    <property type="match status" value="1"/>
</dbReference>
<keyword evidence="12" id="KW-0732">Signal</keyword>
<evidence type="ECO:0000256" key="4">
    <source>
        <dbReference type="ARBA" id="ARBA00022452"/>
    </source>
</evidence>
<dbReference type="OrthoDB" id="8670144at2"/>
<keyword evidence="7 10" id="KW-0472">Membrane</keyword>
<evidence type="ECO:0000256" key="3">
    <source>
        <dbReference type="ARBA" id="ARBA00022448"/>
    </source>
</evidence>
<feature type="domain" description="TonB-dependent receptor-like beta-barrel" evidence="13">
    <location>
        <begin position="242"/>
        <end position="669"/>
    </location>
</feature>
<evidence type="ECO:0000256" key="8">
    <source>
        <dbReference type="ARBA" id="ARBA00023170"/>
    </source>
</evidence>
<dbReference type="Gene3D" id="2.40.170.20">
    <property type="entry name" value="TonB-dependent receptor, beta-barrel domain"/>
    <property type="match status" value="1"/>
</dbReference>
<organism evidence="15 16">
    <name type="scientific">Zemynaea arenosa</name>
    <dbReference type="NCBI Taxonomy" id="2561931"/>
    <lineage>
        <taxon>Bacteria</taxon>
        <taxon>Pseudomonadati</taxon>
        <taxon>Pseudomonadota</taxon>
        <taxon>Betaproteobacteria</taxon>
        <taxon>Burkholderiales</taxon>
        <taxon>Oxalobacteraceae</taxon>
        <taxon>Telluria group</taxon>
        <taxon>Zemynaea</taxon>
    </lineage>
</organism>
<dbReference type="InterPro" id="IPR012910">
    <property type="entry name" value="Plug_dom"/>
</dbReference>
<evidence type="ECO:0000256" key="11">
    <source>
        <dbReference type="RuleBase" id="RU003357"/>
    </source>
</evidence>
<dbReference type="InterPro" id="IPR039426">
    <property type="entry name" value="TonB-dep_rcpt-like"/>
</dbReference>
<dbReference type="Pfam" id="PF00593">
    <property type="entry name" value="TonB_dep_Rec_b-barrel"/>
    <property type="match status" value="1"/>
</dbReference>
<proteinExistence type="inferred from homology"/>
<evidence type="ECO:0000256" key="9">
    <source>
        <dbReference type="ARBA" id="ARBA00023237"/>
    </source>
</evidence>
<sequence length="706" mass="76194">MPQLHVLARAAAAACLATVLPAQAQEAAAASEVVVTATRTAKAVDKIPGAVSVISQAELDRQYQLADDPSQALALYIPGYAPSRQKMTSTGESLRGRQPLILLDGIPQSNPLRAGMREGYFADTAVIERIEVINGASAMQGLGATGGIINYITRTPREPGTKFTVSARLSSQFRDDSLDWKLGYSLAHKSEAFDFFGYLGTQHRGVGYDGAGRRLGLDVVQGDTNDAGGHDIFLKLGKNIGDQRLQVSYNRFHFEGDGDYRNVNADVAKGVPTTAVKGTPPGAPPRNEVKSASFDYRHADLAGGAFTAQVFKQDFASLYGATNTSTFQDKAIAPVGTLYDQSEIVADKAGLKMTWVRPDVLVTGLELTAGLDVLRDRTEQHLAATQRTWVPRLDFRSTAPFTQLEYEWGRFTVRGGVRQERARLNVDSYTTLAAYGSRLVGGGERSFVKAVKNLGVVMRFAPGWSAFVSSAEGFGLPDVGLVLRAVNRPGQSVAGLFELEPVVTRNNEIGVNWRGKAGSLGASYYDSRSKLGTVLRINSAGIGVLDRVPTTVTGWELSGDARLSKQWNVFGSHARTRGTTAATAGAPMDLALGARSQGPDKTVLGTNWQPRSDVSVRLQATRLEDRDVNFGRVVGTANLEEHFRGYTLVDTAASWDTAYGKIGAGIENLFDRQYIGYYAQSANYKDPTAYWAGRGRTFSLSLSKSF</sequence>
<dbReference type="GO" id="GO:0044718">
    <property type="term" value="P:siderophore transmembrane transport"/>
    <property type="evidence" value="ECO:0007669"/>
    <property type="project" value="TreeGrafter"/>
</dbReference>
<keyword evidence="8 15" id="KW-0675">Receptor</keyword>
<evidence type="ECO:0000313" key="15">
    <source>
        <dbReference type="EMBL" id="TFW17594.1"/>
    </source>
</evidence>
<dbReference type="PANTHER" id="PTHR30069">
    <property type="entry name" value="TONB-DEPENDENT OUTER MEMBRANE RECEPTOR"/>
    <property type="match status" value="1"/>
</dbReference>
<dbReference type="Gene3D" id="2.170.130.10">
    <property type="entry name" value="TonB-dependent receptor, plug domain"/>
    <property type="match status" value="1"/>
</dbReference>
<feature type="chain" id="PRO_5021448065" evidence="12">
    <location>
        <begin position="25"/>
        <end position="706"/>
    </location>
</feature>
<feature type="signal peptide" evidence="12">
    <location>
        <begin position="1"/>
        <end position="24"/>
    </location>
</feature>
<evidence type="ECO:0000256" key="5">
    <source>
        <dbReference type="ARBA" id="ARBA00022692"/>
    </source>
</evidence>
<dbReference type="PROSITE" id="PS52016">
    <property type="entry name" value="TONB_DEPENDENT_REC_3"/>
    <property type="match status" value="1"/>
</dbReference>
<evidence type="ECO:0000259" key="14">
    <source>
        <dbReference type="Pfam" id="PF07715"/>
    </source>
</evidence>
<dbReference type="RefSeq" id="WP_135207889.1">
    <property type="nucleotide sequence ID" value="NZ_SPVF01000180.1"/>
</dbReference>
<keyword evidence="16" id="KW-1185">Reference proteome</keyword>
<keyword evidence="6 11" id="KW-0798">TonB box</keyword>
<feature type="domain" description="TonB-dependent receptor plug" evidence="14">
    <location>
        <begin position="45"/>
        <end position="148"/>
    </location>
</feature>
<protein>
    <submittedName>
        <fullName evidence="15">TonB-dependent receptor</fullName>
    </submittedName>
</protein>
<dbReference type="CDD" id="cd01347">
    <property type="entry name" value="ligand_gated_channel"/>
    <property type="match status" value="1"/>
</dbReference>